<proteinExistence type="predicted"/>
<evidence type="ECO:0000256" key="2">
    <source>
        <dbReference type="ARBA" id="ARBA00022741"/>
    </source>
</evidence>
<keyword evidence="6" id="KW-1133">Transmembrane helix</keyword>
<dbReference type="InterPro" id="IPR011009">
    <property type="entry name" value="Kinase-like_dom_sf"/>
</dbReference>
<dbReference type="InterPro" id="IPR017441">
    <property type="entry name" value="Protein_kinase_ATP_BS"/>
</dbReference>
<evidence type="ECO:0000256" key="5">
    <source>
        <dbReference type="PROSITE-ProRule" id="PRU10141"/>
    </source>
</evidence>
<dbReference type="KEGG" id="ock:EXM22_11190"/>
<keyword evidence="1" id="KW-0808">Transferase</keyword>
<keyword evidence="4 5" id="KW-0067">ATP-binding</keyword>
<evidence type="ECO:0000256" key="6">
    <source>
        <dbReference type="SAM" id="Phobius"/>
    </source>
</evidence>
<accession>A0A5C1QQX3</accession>
<keyword evidence="2 5" id="KW-0547">Nucleotide-binding</keyword>
<dbReference type="PANTHER" id="PTHR43289">
    <property type="entry name" value="MITOGEN-ACTIVATED PROTEIN KINASE KINASE KINASE 20-RELATED"/>
    <property type="match status" value="1"/>
</dbReference>
<evidence type="ECO:0000256" key="4">
    <source>
        <dbReference type="ARBA" id="ARBA00022840"/>
    </source>
</evidence>
<protein>
    <submittedName>
        <fullName evidence="8">Serine/threonine protein kinase</fullName>
    </submittedName>
</protein>
<dbReference type="PANTHER" id="PTHR43289:SF6">
    <property type="entry name" value="SERINE_THREONINE-PROTEIN KINASE NEKL-3"/>
    <property type="match status" value="1"/>
</dbReference>
<dbReference type="GO" id="GO:0005524">
    <property type="term" value="F:ATP binding"/>
    <property type="evidence" value="ECO:0007669"/>
    <property type="project" value="UniProtKB-UniRule"/>
</dbReference>
<keyword evidence="6" id="KW-0472">Membrane</keyword>
<evidence type="ECO:0000256" key="3">
    <source>
        <dbReference type="ARBA" id="ARBA00022777"/>
    </source>
</evidence>
<dbReference type="EMBL" id="CP036150">
    <property type="protein sequence ID" value="QEN08522.1"/>
    <property type="molecule type" value="Genomic_DNA"/>
</dbReference>
<evidence type="ECO:0000256" key="1">
    <source>
        <dbReference type="ARBA" id="ARBA00022679"/>
    </source>
</evidence>
<dbReference type="Proteomes" id="UP000324209">
    <property type="component" value="Chromosome"/>
</dbReference>
<dbReference type="GO" id="GO:0004674">
    <property type="term" value="F:protein serine/threonine kinase activity"/>
    <property type="evidence" value="ECO:0007669"/>
    <property type="project" value="UniProtKB-KW"/>
</dbReference>
<keyword evidence="3 8" id="KW-0418">Kinase</keyword>
<dbReference type="InterPro" id="IPR000719">
    <property type="entry name" value="Prot_kinase_dom"/>
</dbReference>
<feature type="transmembrane region" description="Helical" evidence="6">
    <location>
        <begin position="325"/>
        <end position="344"/>
    </location>
</feature>
<organism evidence="8 9">
    <name type="scientific">Oceanispirochaeta crateris</name>
    <dbReference type="NCBI Taxonomy" id="2518645"/>
    <lineage>
        <taxon>Bacteria</taxon>
        <taxon>Pseudomonadati</taxon>
        <taxon>Spirochaetota</taxon>
        <taxon>Spirochaetia</taxon>
        <taxon>Spirochaetales</taxon>
        <taxon>Spirochaetaceae</taxon>
        <taxon>Oceanispirochaeta</taxon>
    </lineage>
</organism>
<dbReference type="PROSITE" id="PS50011">
    <property type="entry name" value="PROTEIN_KINASE_DOM"/>
    <property type="match status" value="1"/>
</dbReference>
<name>A0A5C1QQX3_9SPIO</name>
<dbReference type="RefSeq" id="WP_149486603.1">
    <property type="nucleotide sequence ID" value="NZ_CP036150.1"/>
</dbReference>
<dbReference type="InterPro" id="IPR008271">
    <property type="entry name" value="Ser/Thr_kinase_AS"/>
</dbReference>
<keyword evidence="6" id="KW-0812">Transmembrane</keyword>
<dbReference type="PROSITE" id="PS00108">
    <property type="entry name" value="PROTEIN_KINASE_ST"/>
    <property type="match status" value="1"/>
</dbReference>
<dbReference type="PROSITE" id="PS00107">
    <property type="entry name" value="PROTEIN_KINASE_ATP"/>
    <property type="match status" value="1"/>
</dbReference>
<keyword evidence="8" id="KW-0723">Serine/threonine-protein kinase</keyword>
<dbReference type="SMART" id="SM00220">
    <property type="entry name" value="S_TKc"/>
    <property type="match status" value="1"/>
</dbReference>
<dbReference type="SUPFAM" id="SSF56112">
    <property type="entry name" value="Protein kinase-like (PK-like)"/>
    <property type="match status" value="1"/>
</dbReference>
<dbReference type="AlphaFoldDB" id="A0A5C1QQX3"/>
<evidence type="ECO:0000313" key="9">
    <source>
        <dbReference type="Proteomes" id="UP000324209"/>
    </source>
</evidence>
<dbReference type="OrthoDB" id="9801841at2"/>
<dbReference type="Pfam" id="PF00069">
    <property type="entry name" value="Pkinase"/>
    <property type="match status" value="1"/>
</dbReference>
<reference evidence="8 9" key="1">
    <citation type="submission" date="2019-02" db="EMBL/GenBank/DDBJ databases">
        <title>Complete Genome Sequence and Methylome Analysis of free living Spirochaetas.</title>
        <authorList>
            <person name="Fomenkov A."/>
            <person name="Dubinina G."/>
            <person name="Leshcheva N."/>
            <person name="Mikheeva N."/>
            <person name="Grabovich M."/>
            <person name="Vincze T."/>
            <person name="Roberts R.J."/>
        </authorList>
    </citation>
    <scope>NUCLEOTIDE SEQUENCE [LARGE SCALE GENOMIC DNA]</scope>
    <source>
        <strain evidence="8 9">K2</strain>
    </source>
</reference>
<sequence length="632" mass="71995">MAKIPDQIGKYKILSHLGSGGSSIVYLGMHPTLKRKVVLKKLNLRGKKSFYESFLQEAALMMDLNHDHIVKVYDHFKEGSRHYMVMEFVEGVSLDQFLEKADSLNHDTIRYILRCCCKALIYIHERKIIHRDIKPSNIFISNKGDVKLGDFGIAMHGGPLDKDNENTPESYPLVGTPAYMAPEQFAGKGRITPRTDLYALGVTYFELLTKQKLFYGETLDEMRRAVLKGRHPSLLFLIRSYGFNSWRIIRRCIFRAPILRFSSSKKMLRALRSFRMNDESAQEDLSFRIQSLSSKSGPVKRKSESVGKKGFSQVLGVKETTGGRLGGLVIVSVFILLLGGSLLYSGRFYQWFLPDKYGRFLLELTQDTPGDSFPLETLELYRDEGGSPRLLDQWNEFAFEKKPLVKRTGFYRLKVSWGNRVIWKSFYLPPMTEQQDEVLTVELSAPPLLSQLLEIDLLLSDGLTGQLLDPDGHVFIQSPNGEFSPLSEESMVVSGLEYLVKADLPGYYEAEFDIVLEFYQNSLILEAALKPLPGQLIVHHNMDSLSLKINNRKKIKGGNQSEDIEHFGSLNMEGGSWLLSPGIYELTWAGSGWKEKQKLTIRSEELVVFRITQDENDLPRFDIDRKQQSLGE</sequence>
<feature type="domain" description="Protein kinase" evidence="7">
    <location>
        <begin position="11"/>
        <end position="275"/>
    </location>
</feature>
<gene>
    <name evidence="8" type="ORF">EXM22_11190</name>
</gene>
<evidence type="ECO:0000259" key="7">
    <source>
        <dbReference type="PROSITE" id="PS50011"/>
    </source>
</evidence>
<dbReference type="Gene3D" id="1.10.510.10">
    <property type="entry name" value="Transferase(Phosphotransferase) domain 1"/>
    <property type="match status" value="1"/>
</dbReference>
<dbReference type="CDD" id="cd14014">
    <property type="entry name" value="STKc_PknB_like"/>
    <property type="match status" value="1"/>
</dbReference>
<evidence type="ECO:0000313" key="8">
    <source>
        <dbReference type="EMBL" id="QEN08522.1"/>
    </source>
</evidence>
<feature type="binding site" evidence="5">
    <location>
        <position position="40"/>
    </location>
    <ligand>
        <name>ATP</name>
        <dbReference type="ChEBI" id="CHEBI:30616"/>
    </ligand>
</feature>
<keyword evidence="9" id="KW-1185">Reference proteome</keyword>